<evidence type="ECO:0000313" key="3">
    <source>
        <dbReference type="Proteomes" id="UP000009062"/>
    </source>
</evidence>
<gene>
    <name evidence="2" type="ordered locus">Pogu_1109</name>
</gene>
<dbReference type="Proteomes" id="UP000009062">
    <property type="component" value="Chromosome"/>
</dbReference>
<keyword evidence="3" id="KW-1185">Reference proteome</keyword>
<feature type="region of interest" description="Disordered" evidence="1">
    <location>
        <begin position="60"/>
        <end position="79"/>
    </location>
</feature>
<proteinExistence type="predicted"/>
<dbReference type="SUPFAM" id="SSF52980">
    <property type="entry name" value="Restriction endonuclease-like"/>
    <property type="match status" value="1"/>
</dbReference>
<dbReference type="PANTHER" id="PTHR34314">
    <property type="entry name" value="CRENARCHAEAL PROTEIN, PUTATIVE-RELATED"/>
    <property type="match status" value="1"/>
</dbReference>
<feature type="compositionally biased region" description="Low complexity" evidence="1">
    <location>
        <begin position="142"/>
        <end position="151"/>
    </location>
</feature>
<dbReference type="KEGG" id="pog:Pogu_1109"/>
<dbReference type="EMBL" id="CP003316">
    <property type="protein sequence ID" value="AFA39136.1"/>
    <property type="molecule type" value="Genomic_DNA"/>
</dbReference>
<dbReference type="HOGENOM" id="CLU_1631722_0_0_2"/>
<dbReference type="PANTHER" id="PTHR34314:SF6">
    <property type="entry name" value="DUF3782 DOMAIN-CONTAINING PROTEIN"/>
    <property type="match status" value="1"/>
</dbReference>
<dbReference type="eggNOG" id="arCOG01423">
    <property type="taxonomic scope" value="Archaea"/>
</dbReference>
<reference evidence="2 3" key="1">
    <citation type="journal article" date="2012" name="Stand. Genomic Sci.">
        <title>Complete genome sequence of Pyrobaculum oguniense.</title>
        <authorList>
            <person name="Bernick D.L."/>
            <person name="Karplus K."/>
            <person name="Lui L.M."/>
            <person name="Coker J.K."/>
            <person name="Murphy J.N."/>
            <person name="Chan P.P."/>
            <person name="Cozen A.E."/>
            <person name="Lowe T.M."/>
        </authorList>
    </citation>
    <scope>NUCLEOTIDE SEQUENCE [LARGE SCALE GENOMIC DNA]</scope>
    <source>
        <strain evidence="2 3">TE7</strain>
    </source>
</reference>
<evidence type="ECO:0000256" key="1">
    <source>
        <dbReference type="SAM" id="MobiDB-lite"/>
    </source>
</evidence>
<sequence length="162" mass="18956">MGKCRFLKAIEEDAEFRYAVAGLLELGEVLAELNKLREDFNIFAKEGLRRCEENNKRWEENNKRWKENEKPSEENMRRWKEGRRRQAFNEFWWLRSALEEIREALGGGFEYYAAWVVSALLRERRGACSARKRGAARRRLQRGGPLLPRVPRGGGGLHFGGD</sequence>
<dbReference type="AlphaFoldDB" id="H6QA14"/>
<organism evidence="2 3">
    <name type="scientific">Pyrobaculum oguniense (strain DSM 13380 / JCM 10595 / TE7)</name>
    <dbReference type="NCBI Taxonomy" id="698757"/>
    <lineage>
        <taxon>Archaea</taxon>
        <taxon>Thermoproteota</taxon>
        <taxon>Thermoprotei</taxon>
        <taxon>Thermoproteales</taxon>
        <taxon>Thermoproteaceae</taxon>
        <taxon>Pyrobaculum</taxon>
    </lineage>
</organism>
<accession>H6QA14</accession>
<dbReference type="InterPro" id="IPR011335">
    <property type="entry name" value="Restrct_endonuc-II-like"/>
</dbReference>
<name>H6QA14_PYROT</name>
<protein>
    <submittedName>
        <fullName evidence="2">PaREP7</fullName>
    </submittedName>
</protein>
<feature type="region of interest" description="Disordered" evidence="1">
    <location>
        <begin position="140"/>
        <end position="162"/>
    </location>
</feature>
<evidence type="ECO:0000313" key="2">
    <source>
        <dbReference type="EMBL" id="AFA39136.1"/>
    </source>
</evidence>
<feature type="compositionally biased region" description="Gly residues" evidence="1">
    <location>
        <begin position="152"/>
        <end position="162"/>
    </location>
</feature>